<dbReference type="FunFam" id="3.40.640.10:FF:000046">
    <property type="entry name" value="Cystathionine gamma-lyase"/>
    <property type="match status" value="1"/>
</dbReference>
<comment type="cofactor">
    <cofactor evidence="1 8">
        <name>pyridoxal 5'-phosphate</name>
        <dbReference type="ChEBI" id="CHEBI:597326"/>
    </cofactor>
</comment>
<keyword evidence="10" id="KW-1185">Reference proteome</keyword>
<dbReference type="InterPro" id="IPR015422">
    <property type="entry name" value="PyrdxlP-dep_Trfase_small"/>
</dbReference>
<evidence type="ECO:0000256" key="8">
    <source>
        <dbReference type="RuleBase" id="RU362118"/>
    </source>
</evidence>
<keyword evidence="2 7" id="KW-0663">Pyridoxal phosphate</keyword>
<evidence type="ECO:0000313" key="9">
    <source>
        <dbReference type="EMBL" id="GII90099.1"/>
    </source>
</evidence>
<dbReference type="AlphaFoldDB" id="A0A919RE34"/>
<sequence length="420" mass="44047">MALPVRHSVAGPAIRRTDPSSRKITYMSDLRPETRSVHHPRPVLDQSHPVVTPLYQTASFVFADPDEFAVGMTEPDGAYVYSRLGNPTVRALEDAVARLEGGVAGHATASGMGAVSTVLLGLLGAGDHMIAQSTLYGGTATLLADLTKRFGVSVTYVPENDPDAVRAAVTPATRLLYLETIANPMTQVADLPAMSAAAREHGLLTVVDNTFASPVLCRPLEHGADISLHSTSKYLGGHTDVIGGIAVFADGDVYRRVWAFGQELGATPDPFAAWLVLRGMRTLALRVERSCANAAVLAERLAAHPAVAAVHWPGLPGHPSREIADRVLSGFGGVLGFDLAGGSAAASAFLSKVRLALVAASLGGVETLLSMPTAASHRGMSDEELTRAGIAPGTVRVATGIEHVEDLWADFAQALDALDY</sequence>
<dbReference type="Gene3D" id="3.90.1150.10">
    <property type="entry name" value="Aspartate Aminotransferase, domain 1"/>
    <property type="match status" value="1"/>
</dbReference>
<evidence type="ECO:0000256" key="1">
    <source>
        <dbReference type="ARBA" id="ARBA00001933"/>
    </source>
</evidence>
<feature type="modified residue" description="N6-(pyridoxal phosphate)lysine" evidence="7">
    <location>
        <position position="233"/>
    </location>
</feature>
<comment type="catalytic activity">
    <reaction evidence="6">
        <text>L-methionine + H2O = methanethiol + 2-oxobutanoate + NH4(+)</text>
        <dbReference type="Rhea" id="RHEA:23800"/>
        <dbReference type="ChEBI" id="CHEBI:15377"/>
        <dbReference type="ChEBI" id="CHEBI:16007"/>
        <dbReference type="ChEBI" id="CHEBI:16763"/>
        <dbReference type="ChEBI" id="CHEBI:28938"/>
        <dbReference type="ChEBI" id="CHEBI:57844"/>
        <dbReference type="EC" id="4.4.1.11"/>
    </reaction>
    <physiologicalReaction direction="left-to-right" evidence="6">
        <dbReference type="Rhea" id="RHEA:23801"/>
    </physiologicalReaction>
</comment>
<evidence type="ECO:0000256" key="7">
    <source>
        <dbReference type="PIRSR" id="PIRSR001434-2"/>
    </source>
</evidence>
<dbReference type="Proteomes" id="UP000606172">
    <property type="component" value="Unassembled WGS sequence"/>
</dbReference>
<dbReference type="GO" id="GO:0019346">
    <property type="term" value="P:transsulfuration"/>
    <property type="evidence" value="ECO:0007669"/>
    <property type="project" value="InterPro"/>
</dbReference>
<gene>
    <name evidence="9" type="ORF">Ssi02_03300</name>
</gene>
<dbReference type="PANTHER" id="PTHR11808:SF85">
    <property type="entry name" value="CYSTATHIONINE GAMMA-LYASE-RELATED"/>
    <property type="match status" value="1"/>
</dbReference>
<dbReference type="EC" id="4.4.1.2" evidence="3"/>
<reference evidence="9" key="1">
    <citation type="submission" date="2021-01" db="EMBL/GenBank/DDBJ databases">
        <title>Whole genome shotgun sequence of Sinosporangium siamense NBRC 109515.</title>
        <authorList>
            <person name="Komaki H."/>
            <person name="Tamura T."/>
        </authorList>
    </citation>
    <scope>NUCLEOTIDE SEQUENCE</scope>
    <source>
        <strain evidence="9">NBRC 109515</strain>
    </source>
</reference>
<dbReference type="SUPFAM" id="SSF53383">
    <property type="entry name" value="PLP-dependent transferases"/>
    <property type="match status" value="1"/>
</dbReference>
<dbReference type="GO" id="GO:0005737">
    <property type="term" value="C:cytoplasm"/>
    <property type="evidence" value="ECO:0007669"/>
    <property type="project" value="TreeGrafter"/>
</dbReference>
<dbReference type="PIRSF" id="PIRSF001434">
    <property type="entry name" value="CGS"/>
    <property type="match status" value="1"/>
</dbReference>
<dbReference type="GO" id="GO:0018826">
    <property type="term" value="F:methionine gamma-lyase activity"/>
    <property type="evidence" value="ECO:0007669"/>
    <property type="project" value="UniProtKB-EC"/>
</dbReference>
<evidence type="ECO:0000256" key="5">
    <source>
        <dbReference type="ARBA" id="ARBA00048780"/>
    </source>
</evidence>
<dbReference type="InterPro" id="IPR000277">
    <property type="entry name" value="Cys/Met-Metab_PyrdxlP-dep_enz"/>
</dbReference>
<comment type="caution">
    <text evidence="9">The sequence shown here is derived from an EMBL/GenBank/DDBJ whole genome shotgun (WGS) entry which is preliminary data.</text>
</comment>
<comment type="catalytic activity">
    <reaction evidence="5">
        <text>L-homocysteine + H2O = 2-oxobutanoate + hydrogen sulfide + NH4(+) + H(+)</text>
        <dbReference type="Rhea" id="RHEA:14501"/>
        <dbReference type="ChEBI" id="CHEBI:15377"/>
        <dbReference type="ChEBI" id="CHEBI:15378"/>
        <dbReference type="ChEBI" id="CHEBI:16763"/>
        <dbReference type="ChEBI" id="CHEBI:28938"/>
        <dbReference type="ChEBI" id="CHEBI:29919"/>
        <dbReference type="ChEBI" id="CHEBI:58199"/>
        <dbReference type="EC" id="4.4.1.2"/>
    </reaction>
    <physiologicalReaction direction="left-to-right" evidence="5">
        <dbReference type="Rhea" id="RHEA:14502"/>
    </physiologicalReaction>
</comment>
<organism evidence="9 10">
    <name type="scientific">Sinosporangium siamense</name>
    <dbReference type="NCBI Taxonomy" id="1367973"/>
    <lineage>
        <taxon>Bacteria</taxon>
        <taxon>Bacillati</taxon>
        <taxon>Actinomycetota</taxon>
        <taxon>Actinomycetes</taxon>
        <taxon>Streptosporangiales</taxon>
        <taxon>Streptosporangiaceae</taxon>
        <taxon>Sinosporangium</taxon>
    </lineage>
</organism>
<comment type="similarity">
    <text evidence="8">Belongs to the trans-sulfuration enzymes family.</text>
</comment>
<dbReference type="GO" id="GO:0030170">
    <property type="term" value="F:pyridoxal phosphate binding"/>
    <property type="evidence" value="ECO:0007669"/>
    <property type="project" value="InterPro"/>
</dbReference>
<protein>
    <recommendedName>
        <fullName evidence="3">homocysteine desulfhydrase</fullName>
        <ecNumber evidence="3">4.4.1.2</ecNumber>
    </recommendedName>
    <alternativeName>
        <fullName evidence="4">Homocysteine desulfhydrase</fullName>
    </alternativeName>
</protein>
<evidence type="ECO:0000256" key="4">
    <source>
        <dbReference type="ARBA" id="ARBA00047199"/>
    </source>
</evidence>
<evidence type="ECO:0000313" key="10">
    <source>
        <dbReference type="Proteomes" id="UP000606172"/>
    </source>
</evidence>
<dbReference type="Pfam" id="PF01053">
    <property type="entry name" value="Cys_Met_Meta_PP"/>
    <property type="match status" value="1"/>
</dbReference>
<accession>A0A919RE34</accession>
<dbReference type="InterPro" id="IPR015421">
    <property type="entry name" value="PyrdxlP-dep_Trfase_major"/>
</dbReference>
<evidence type="ECO:0000256" key="3">
    <source>
        <dbReference type="ARBA" id="ARBA00047175"/>
    </source>
</evidence>
<dbReference type="InterPro" id="IPR015424">
    <property type="entry name" value="PyrdxlP-dep_Trfase"/>
</dbReference>
<dbReference type="EMBL" id="BOOW01000004">
    <property type="protein sequence ID" value="GII90099.1"/>
    <property type="molecule type" value="Genomic_DNA"/>
</dbReference>
<proteinExistence type="inferred from homology"/>
<dbReference type="GO" id="GO:0047982">
    <property type="term" value="F:homocysteine desulfhydrase activity"/>
    <property type="evidence" value="ECO:0007669"/>
    <property type="project" value="UniProtKB-EC"/>
</dbReference>
<dbReference type="PANTHER" id="PTHR11808">
    <property type="entry name" value="TRANS-SULFURATION ENZYME FAMILY MEMBER"/>
    <property type="match status" value="1"/>
</dbReference>
<dbReference type="GO" id="GO:0019343">
    <property type="term" value="P:cysteine biosynthetic process via cystathionine"/>
    <property type="evidence" value="ECO:0007669"/>
    <property type="project" value="TreeGrafter"/>
</dbReference>
<evidence type="ECO:0000256" key="6">
    <source>
        <dbReference type="ARBA" id="ARBA00052699"/>
    </source>
</evidence>
<dbReference type="CDD" id="cd00614">
    <property type="entry name" value="CGS_like"/>
    <property type="match status" value="1"/>
</dbReference>
<dbReference type="GO" id="GO:0004123">
    <property type="term" value="F:cystathionine gamma-lyase activity"/>
    <property type="evidence" value="ECO:0007669"/>
    <property type="project" value="TreeGrafter"/>
</dbReference>
<name>A0A919RE34_9ACTN</name>
<dbReference type="Gene3D" id="3.40.640.10">
    <property type="entry name" value="Type I PLP-dependent aspartate aminotransferase-like (Major domain)"/>
    <property type="match status" value="1"/>
</dbReference>
<evidence type="ECO:0000256" key="2">
    <source>
        <dbReference type="ARBA" id="ARBA00022898"/>
    </source>
</evidence>